<dbReference type="InParanoid" id="A0A1Z5K719"/>
<comment type="caution">
    <text evidence="2">The sequence shown here is derived from an EMBL/GenBank/DDBJ whole genome shotgun (WGS) entry which is preliminary data.</text>
</comment>
<dbReference type="Proteomes" id="UP000198406">
    <property type="component" value="Unassembled WGS sequence"/>
</dbReference>
<evidence type="ECO:0000313" key="2">
    <source>
        <dbReference type="EMBL" id="GAX22037.1"/>
    </source>
</evidence>
<dbReference type="EMBL" id="BDSP01000177">
    <property type="protein sequence ID" value="GAX22037.1"/>
    <property type="molecule type" value="Genomic_DNA"/>
</dbReference>
<organism evidence="2 3">
    <name type="scientific">Fistulifera solaris</name>
    <name type="common">Oleaginous diatom</name>
    <dbReference type="NCBI Taxonomy" id="1519565"/>
    <lineage>
        <taxon>Eukaryota</taxon>
        <taxon>Sar</taxon>
        <taxon>Stramenopiles</taxon>
        <taxon>Ochrophyta</taxon>
        <taxon>Bacillariophyta</taxon>
        <taxon>Bacillariophyceae</taxon>
        <taxon>Bacillariophycidae</taxon>
        <taxon>Naviculales</taxon>
        <taxon>Naviculaceae</taxon>
        <taxon>Fistulifera</taxon>
    </lineage>
</organism>
<dbReference type="AlphaFoldDB" id="A0A1Z5K719"/>
<protein>
    <recommendedName>
        <fullName evidence="4">HYR domain-containing protein</fullName>
    </recommendedName>
</protein>
<dbReference type="NCBIfam" id="NF041523">
    <property type="entry name" value="post_COAP_1"/>
    <property type="match status" value="1"/>
</dbReference>
<dbReference type="Gene3D" id="2.60.40.10">
    <property type="entry name" value="Immunoglobulins"/>
    <property type="match status" value="1"/>
</dbReference>
<dbReference type="PANTHER" id="PTHR24273">
    <property type="entry name" value="FI04643P-RELATED"/>
    <property type="match status" value="1"/>
</dbReference>
<keyword evidence="3" id="KW-1185">Reference proteome</keyword>
<proteinExistence type="predicted"/>
<evidence type="ECO:0008006" key="4">
    <source>
        <dbReference type="Google" id="ProtNLM"/>
    </source>
</evidence>
<name>A0A1Z5K719_FISSO</name>
<dbReference type="InterPro" id="IPR013783">
    <property type="entry name" value="Ig-like_fold"/>
</dbReference>
<reference evidence="2 3" key="1">
    <citation type="journal article" date="2015" name="Plant Cell">
        <title>Oil accumulation by the oleaginous diatom Fistulifera solaris as revealed by the genome and transcriptome.</title>
        <authorList>
            <person name="Tanaka T."/>
            <person name="Maeda Y."/>
            <person name="Veluchamy A."/>
            <person name="Tanaka M."/>
            <person name="Abida H."/>
            <person name="Marechal E."/>
            <person name="Bowler C."/>
            <person name="Muto M."/>
            <person name="Sunaga Y."/>
            <person name="Tanaka M."/>
            <person name="Yoshino T."/>
            <person name="Taniguchi T."/>
            <person name="Fukuda Y."/>
            <person name="Nemoto M."/>
            <person name="Matsumoto M."/>
            <person name="Wong P.S."/>
            <person name="Aburatani S."/>
            <person name="Fujibuchi W."/>
        </authorList>
    </citation>
    <scope>NUCLEOTIDE SEQUENCE [LARGE SCALE GENOMIC DNA]</scope>
    <source>
        <strain evidence="2 3">JPCC DA0580</strain>
    </source>
</reference>
<sequence length="914" mass="95978">MKIIKTFLICFCFLFGAPSVMATHIRGGTLSYEVTNPTTKTVRFKMRLGLRTVLSGEEFRLYFGNGQSALPSSTTILGSGLTDSSGAASSYSLYEFTYSHTYGAVANTEFTAYYLQCCRISSLAYQADTDIRLQTLVRFSDPISPTVNFPAIIQFYQGQANSLDLKTFINDASLDPFQCRKATDSESGFVNQQTIFGRQLTVSQDCILSWNLGSTSLTTGFPKYAVGIMIESKAGTGAKVPFDFIVELIVGSPLQCNPTGPLSITAYSGNPISASFQLSGGQSGATVSQVTTTLVGKGLVTPNAALSTTLPAPYTYSYTILPGDTSFSTLIQWRLGVQTCSQNIQVTVLQNRPPDAQCKNVDVSADGNCQAVVTAAQVNNGSLDPDNQALTYSLSPSGPFIRGDTQVTLTATDTFLVSDTCTATVNVVDDSAPTVTCVASLAVLVNTEFDILDNASDNCEADLSQSISQSVTSMDTSGVYDNFVTVSATDSAGNVGTCTLPRLVVYDPLTCATTESLSLAGYLGDTVSTIFQVQGGPTGTQVSAVTSAIDGKGAVSTSAAATDELPASYVYEYTIQAGDTDFNTQITWESGTLTCSQDVQVVILNQAPVAECQDVTVSTDGNCQAVVVAAPQFDNGSFDFEGSPLTYAVSPEGPFGLGNTAITLAVTDDLGVSDTCTAVVSVIDDSAPTVTCAEYILVPVNTAFDISAGTASDNCDANPVVTQSATTMGTPGVYIDAVTLSATDDTGNVGSCTLPMLVVYDPSAGFVTGGGWFESPAGAYALDESVVGKASFGFVSKYNKGQTVPGGNTQFTFKAATLSFHSTAYEWLVITGSKCAKYKGSGMINGTPGYGFMLTACDVAEPGSGVDTFRIKIWQTSDDAVVYDNQMGQSDDSYDGTAIQGNIQVHNSKKRLRP</sequence>
<evidence type="ECO:0000313" key="3">
    <source>
        <dbReference type="Proteomes" id="UP000198406"/>
    </source>
</evidence>
<dbReference type="PANTHER" id="PTHR24273:SF32">
    <property type="entry name" value="HYALIN"/>
    <property type="match status" value="1"/>
</dbReference>
<keyword evidence="1" id="KW-0732">Signal</keyword>
<evidence type="ECO:0000256" key="1">
    <source>
        <dbReference type="SAM" id="SignalP"/>
    </source>
</evidence>
<feature type="chain" id="PRO_5013142758" description="HYR domain-containing protein" evidence="1">
    <location>
        <begin position="23"/>
        <end position="914"/>
    </location>
</feature>
<dbReference type="OrthoDB" id="337038at2759"/>
<feature type="signal peptide" evidence="1">
    <location>
        <begin position="1"/>
        <end position="22"/>
    </location>
</feature>
<accession>A0A1Z5K719</accession>
<gene>
    <name evidence="2" type="ORF">FisN_6Hu284</name>
</gene>